<keyword evidence="3" id="KW-1185">Reference proteome</keyword>
<dbReference type="SUPFAM" id="SSF53335">
    <property type="entry name" value="S-adenosyl-L-methionine-dependent methyltransferases"/>
    <property type="match status" value="1"/>
</dbReference>
<dbReference type="EMBL" id="CCBB010000001">
    <property type="protein sequence ID" value="CDO07000.1"/>
    <property type="molecule type" value="Genomic_DNA"/>
</dbReference>
<dbReference type="InterPro" id="IPR006342">
    <property type="entry name" value="FkbM_mtfrase"/>
</dbReference>
<dbReference type="CDD" id="cd02440">
    <property type="entry name" value="AdoMet_MTases"/>
    <property type="match status" value="1"/>
</dbReference>
<evidence type="ECO:0000313" key="3">
    <source>
        <dbReference type="Proteomes" id="UP000028870"/>
    </source>
</evidence>
<dbReference type="AlphaFoldDB" id="W9BJC9"/>
<dbReference type="STRING" id="258533.BN977_01798"/>
<dbReference type="GO" id="GO:0008168">
    <property type="term" value="F:methyltransferase activity"/>
    <property type="evidence" value="ECO:0007669"/>
    <property type="project" value="UniProtKB-KW"/>
</dbReference>
<dbReference type="Pfam" id="PF05050">
    <property type="entry name" value="Methyltransf_21"/>
    <property type="match status" value="1"/>
</dbReference>
<reference evidence="2" key="1">
    <citation type="submission" date="2014-03" db="EMBL/GenBank/DDBJ databases">
        <title>Draft Genome Sequence of Mycobacterium cosmeticum DSM 44829.</title>
        <authorList>
            <person name="Croce O."/>
            <person name="Robert C."/>
            <person name="Raoult D."/>
            <person name="Drancourt M."/>
        </authorList>
    </citation>
    <scope>NUCLEOTIDE SEQUENCE [LARGE SCALE GENOMIC DNA]</scope>
    <source>
        <strain evidence="2">DSM 44829</strain>
    </source>
</reference>
<accession>W9BJC9</accession>
<organism evidence="2 3">
    <name type="scientific">Mycolicibacterium cosmeticum</name>
    <dbReference type="NCBI Taxonomy" id="258533"/>
    <lineage>
        <taxon>Bacteria</taxon>
        <taxon>Bacillati</taxon>
        <taxon>Actinomycetota</taxon>
        <taxon>Actinomycetes</taxon>
        <taxon>Mycobacteriales</taxon>
        <taxon>Mycobacteriaceae</taxon>
        <taxon>Mycolicibacterium</taxon>
    </lineage>
</organism>
<name>W9BJC9_MYCCO</name>
<evidence type="ECO:0000259" key="1">
    <source>
        <dbReference type="Pfam" id="PF05050"/>
    </source>
</evidence>
<reference evidence="2" key="2">
    <citation type="submission" date="2014-03" db="EMBL/GenBank/DDBJ databases">
        <authorList>
            <person name="Urmite Genomes"/>
        </authorList>
    </citation>
    <scope>NUCLEOTIDE SEQUENCE</scope>
    <source>
        <strain evidence="2">DSM 44829</strain>
    </source>
</reference>
<dbReference type="NCBIfam" id="TIGR01444">
    <property type="entry name" value="fkbM_fam"/>
    <property type="match status" value="1"/>
</dbReference>
<comment type="caution">
    <text evidence="2">The sequence shown here is derived from an EMBL/GenBank/DDBJ whole genome shotgun (WGS) entry which is preliminary data.</text>
</comment>
<dbReference type="Gene3D" id="3.40.50.150">
    <property type="entry name" value="Vaccinia Virus protein VP39"/>
    <property type="match status" value="1"/>
</dbReference>
<sequence>MTSKVTLATRAYLHAKDIHRLGWPYQVRHLHRHGNREFTVRVKGVGALTMRPGSADPAVVSQVFSWLQYDLSQFPQYARVAEAYSDILDRGRRPLILDLGANNGASARWFVREYPDADVVAVEPDPENARICRLNTAGYPVDVVPAAIGGAPGRVTLDTAQKASVSYTTTRSTDGGVPVVTVDEILAERPNHELFIVKIDIEGFEDDLFASGTEWVEQAHVVIIEPHDWKFPDRDTSRHLQKTMGHLPFQLLLCGENLVYVRHE</sequence>
<dbReference type="GO" id="GO:0032259">
    <property type="term" value="P:methylation"/>
    <property type="evidence" value="ECO:0007669"/>
    <property type="project" value="UniProtKB-KW"/>
</dbReference>
<feature type="domain" description="Methyltransferase FkbM" evidence="1">
    <location>
        <begin position="98"/>
        <end position="230"/>
    </location>
</feature>
<dbReference type="InterPro" id="IPR029063">
    <property type="entry name" value="SAM-dependent_MTases_sf"/>
</dbReference>
<dbReference type="InterPro" id="IPR052514">
    <property type="entry name" value="SAM-dependent_MTase"/>
</dbReference>
<dbReference type="RefSeq" id="WP_131590069.1">
    <property type="nucleotide sequence ID" value="NZ_CCBB010000001.1"/>
</dbReference>
<proteinExistence type="predicted"/>
<dbReference type="PANTHER" id="PTHR34203">
    <property type="entry name" value="METHYLTRANSFERASE, FKBM FAMILY PROTEIN"/>
    <property type="match status" value="1"/>
</dbReference>
<gene>
    <name evidence="2" type="primary">noeI_1</name>
    <name evidence="2" type="ORF">BN977_01798</name>
</gene>
<evidence type="ECO:0000313" key="2">
    <source>
        <dbReference type="EMBL" id="CDO07000.1"/>
    </source>
</evidence>
<protein>
    <submittedName>
        <fullName evidence="2">2-O-methyltransferase NoeI</fullName>
    </submittedName>
</protein>
<dbReference type="OrthoDB" id="424472at2"/>
<dbReference type="PANTHER" id="PTHR34203:SF15">
    <property type="entry name" value="SLL1173 PROTEIN"/>
    <property type="match status" value="1"/>
</dbReference>
<dbReference type="Proteomes" id="UP000028870">
    <property type="component" value="Unassembled WGS sequence"/>
</dbReference>
<dbReference type="eggNOG" id="COG4122">
    <property type="taxonomic scope" value="Bacteria"/>
</dbReference>